<dbReference type="VEuPathDB" id="PlasmoDB:PVPAM_060043100"/>
<evidence type="ECO:0000313" key="1">
    <source>
        <dbReference type="EMBL" id="SCA60017.1"/>
    </source>
</evidence>
<gene>
    <name evidence="1" type="ORF">PVT01_000063000</name>
</gene>
<reference evidence="1 2" key="1">
    <citation type="submission" date="2016-07" db="EMBL/GenBank/DDBJ databases">
        <authorList>
            <consortium name="Pathogen Informatics"/>
        </authorList>
    </citation>
    <scope>NUCLEOTIDE SEQUENCE [LARGE SCALE GENOMIC DNA]</scope>
</reference>
<dbReference type="VEuPathDB" id="PlasmoDB:PVW1_140088800"/>
<accession>A0A1G4EC38</accession>
<evidence type="ECO:0000313" key="2">
    <source>
        <dbReference type="Proteomes" id="UP000196402"/>
    </source>
</evidence>
<name>A0A1G4EC38_PLAVI</name>
<dbReference type="Proteomes" id="UP000196402">
    <property type="component" value="Unassembled WGS sequence"/>
</dbReference>
<proteinExistence type="predicted"/>
<organism evidence="1 2">
    <name type="scientific">Plasmodium vivax</name>
    <name type="common">malaria parasite P. vivax</name>
    <dbReference type="NCBI Taxonomy" id="5855"/>
    <lineage>
        <taxon>Eukaryota</taxon>
        <taxon>Sar</taxon>
        <taxon>Alveolata</taxon>
        <taxon>Apicomplexa</taxon>
        <taxon>Aconoidasida</taxon>
        <taxon>Haemosporida</taxon>
        <taxon>Plasmodiidae</taxon>
        <taxon>Plasmodium</taxon>
        <taxon>Plasmodium (Plasmodium)</taxon>
    </lineage>
</organism>
<dbReference type="AlphaFoldDB" id="A0A1G4EC38"/>
<sequence length="279" mass="32405">MFYVKDFPKFNSTLNEEVDEPKRAVEGNCKHYINSYLNDYKDEDGSFNNCCINAISHITTLTSSSERNISGFCEFTNYWFYGKLKSIDKIKNYKTLLQYLFEELANFEDCEKHTEAIDDTTYSYLEILVELYEKFYGFEEASSAQDQERCEKGRKCVQDYKSHGITCKSNGNNSFCNELENFRVLFNNNLKSKNKCDNIEELPSFQGPSLAATISLPVSVMSVISFFSFITYKVVYPLGSWINPKLVKKKRPINELLHESGNRENNTNMRQYNIAYNLS</sequence>
<dbReference type="VEuPathDB" id="PlasmoDB:PVP01_0008470"/>
<dbReference type="EMBL" id="FLYH01000160">
    <property type="protein sequence ID" value="SCA60017.1"/>
    <property type="molecule type" value="Genomic_DNA"/>
</dbReference>
<protein>
    <submittedName>
        <fullName evidence="1">VIR protein</fullName>
    </submittedName>
</protein>